<organism evidence="1 2">
    <name type="scientific">Mycobacterium phage Jeeves</name>
    <dbReference type="NCBI Taxonomy" id="2652402"/>
    <lineage>
        <taxon>Viruses</taxon>
        <taxon>Duplodnaviria</taxon>
        <taxon>Heunggongvirae</taxon>
        <taxon>Uroviricota</taxon>
        <taxon>Caudoviricetes</taxon>
        <taxon>Luchadorvirus</taxon>
        <taxon>Luchadorvirus jeeves</taxon>
        <taxon>Lucadorvirus jeeves</taxon>
    </lineage>
</organism>
<protein>
    <submittedName>
        <fullName evidence="1">Uncharacterized protein</fullName>
    </submittedName>
</protein>
<name>A0A5J6T2C9_9CAUD</name>
<sequence>MDGQMTLRELFDRLKEIGDEWGWDALVFRYEFDRDYGDRNEEVFEVEYLPGEGVVIG</sequence>
<evidence type="ECO:0000313" key="2">
    <source>
        <dbReference type="Proteomes" id="UP000327532"/>
    </source>
</evidence>
<evidence type="ECO:0000313" key="1">
    <source>
        <dbReference type="EMBL" id="QFG04516.1"/>
    </source>
</evidence>
<dbReference type="KEGG" id="vg:65122296"/>
<accession>A0A5J6T2C9</accession>
<dbReference type="GeneID" id="65122296"/>
<dbReference type="Proteomes" id="UP000327532">
    <property type="component" value="Segment"/>
</dbReference>
<proteinExistence type="predicted"/>
<gene>
    <name evidence="1" type="primary">41</name>
    <name evidence="1" type="ORF">SEA_JEEVES_41</name>
</gene>
<dbReference type="EMBL" id="MN310541">
    <property type="protein sequence ID" value="QFG04516.1"/>
    <property type="molecule type" value="Genomic_DNA"/>
</dbReference>
<keyword evidence="2" id="KW-1185">Reference proteome</keyword>
<dbReference type="RefSeq" id="YP_010104351.1">
    <property type="nucleotide sequence ID" value="NC_055817.1"/>
</dbReference>
<reference evidence="1 2" key="1">
    <citation type="submission" date="2019-08" db="EMBL/GenBank/DDBJ databases">
        <authorList>
            <person name="Pratt D."/>
            <person name="Casey M."/>
            <person name="Delaney K."/>
            <person name="Garza G."/>
            <person name="Hunt M."/>
            <person name="Riley S."/>
            <person name="Reid J."/>
            <person name="Ettinger A.-S.H."/>
            <person name="Ettinger W.F."/>
            <person name="Fay M."/>
            <person name="Mckenzie S.K."/>
            <person name="Anders K.R."/>
            <person name="Garlena R.A."/>
            <person name="Russell D.A."/>
            <person name="Pope W.H."/>
            <person name="Jacobs-Sera D."/>
            <person name="Hatfull G.F."/>
        </authorList>
    </citation>
    <scope>NUCLEOTIDE SEQUENCE [LARGE SCALE GENOMIC DNA]</scope>
</reference>